<keyword evidence="4 9" id="KW-0999">Mitochondrion inner membrane</keyword>
<keyword evidence="7 9" id="KW-0496">Mitochondrion</keyword>
<evidence type="ECO:0000313" key="10">
    <source>
        <dbReference type="EMBL" id="TPX34312.1"/>
    </source>
</evidence>
<evidence type="ECO:0000256" key="1">
    <source>
        <dbReference type="ARBA" id="ARBA00005882"/>
    </source>
</evidence>
<dbReference type="EMBL" id="QEAO01000014">
    <property type="protein sequence ID" value="TPX34312.1"/>
    <property type="molecule type" value="Genomic_DNA"/>
</dbReference>
<dbReference type="InterPro" id="IPR038532">
    <property type="entry name" value="NDUFS4-like_sf"/>
</dbReference>
<keyword evidence="3 9" id="KW-0679">Respiratory chain</keyword>
<evidence type="ECO:0000256" key="8">
    <source>
        <dbReference type="ARBA" id="ARBA00023136"/>
    </source>
</evidence>
<dbReference type="Pfam" id="PF04800">
    <property type="entry name" value="NDUS4"/>
    <property type="match status" value="1"/>
</dbReference>
<gene>
    <name evidence="10" type="ORF">SmJEL517_g03013</name>
</gene>
<comment type="similarity">
    <text evidence="1 9">Belongs to the complex I NDUFS4 subunit family.</text>
</comment>
<reference evidence="10 11" key="1">
    <citation type="journal article" date="2019" name="Sci. Rep.">
        <title>Comparative genomics of chytrid fungi reveal insights into the obligate biotrophic and pathogenic lifestyle of Synchytrium endobioticum.</title>
        <authorList>
            <person name="van de Vossenberg B.T.L.H."/>
            <person name="Warris S."/>
            <person name="Nguyen H.D.T."/>
            <person name="van Gent-Pelzer M.P.E."/>
            <person name="Joly D.L."/>
            <person name="van de Geest H.C."/>
            <person name="Bonants P.J.M."/>
            <person name="Smith D.S."/>
            <person name="Levesque C.A."/>
            <person name="van der Lee T.A.J."/>
        </authorList>
    </citation>
    <scope>NUCLEOTIDE SEQUENCE [LARGE SCALE GENOMIC DNA]</scope>
    <source>
        <strain evidence="10 11">JEL517</strain>
    </source>
</reference>
<evidence type="ECO:0000256" key="7">
    <source>
        <dbReference type="ARBA" id="ARBA00023128"/>
    </source>
</evidence>
<evidence type="ECO:0000256" key="9">
    <source>
        <dbReference type="RuleBase" id="RU367010"/>
    </source>
</evidence>
<sequence>MIRTALFSIRPQAGLLPTASRLSSIIRHNSSTPQTDESKLPVKVVPGEIFEADHVSGVPTEISHRTVRIFSPARTAMQQGTNKTDDWRIEFEVQDRWENPLMGWASSGDPVQATTTKFLSKEDAIRFAERQGYDYFVEEPQVPKPRKANYSENFKYNPNKLRYIKTK</sequence>
<comment type="subcellular location">
    <subcellularLocation>
        <location evidence="9">Mitochondrion inner membrane</location>
        <topology evidence="9">Peripheral membrane protein</topology>
        <orientation evidence="9">Matrix side</orientation>
    </subcellularLocation>
</comment>
<dbReference type="GO" id="GO:0022900">
    <property type="term" value="P:electron transport chain"/>
    <property type="evidence" value="ECO:0007669"/>
    <property type="project" value="InterPro"/>
</dbReference>
<evidence type="ECO:0000256" key="2">
    <source>
        <dbReference type="ARBA" id="ARBA00022448"/>
    </source>
</evidence>
<dbReference type="FunFam" id="3.30.160.190:FF:000001">
    <property type="entry name" value="NADH-ubiquinone oxidoreductase 21 kDa subunit mitochondrial"/>
    <property type="match status" value="1"/>
</dbReference>
<dbReference type="RefSeq" id="XP_031025076.1">
    <property type="nucleotide sequence ID" value="XM_031168941.1"/>
</dbReference>
<keyword evidence="2 9" id="KW-0813">Transport</keyword>
<name>A0A507C3R0_9FUNG</name>
<comment type="caution">
    <text evidence="10">The sequence shown here is derived from an EMBL/GenBank/DDBJ whole genome shotgun (WGS) entry which is preliminary data.</text>
</comment>
<protein>
    <recommendedName>
        <fullName evidence="9">NADH dehydrogenase [ubiquinone] iron-sulfur protein 4, mitochondrial</fullName>
    </recommendedName>
</protein>
<dbReference type="InterPro" id="IPR006885">
    <property type="entry name" value="NADH_UbQ_FeS_4_mit-like"/>
</dbReference>
<dbReference type="GO" id="GO:0005743">
    <property type="term" value="C:mitochondrial inner membrane"/>
    <property type="evidence" value="ECO:0007669"/>
    <property type="project" value="UniProtKB-SubCell"/>
</dbReference>
<organism evidence="10 11">
    <name type="scientific">Synchytrium microbalum</name>
    <dbReference type="NCBI Taxonomy" id="1806994"/>
    <lineage>
        <taxon>Eukaryota</taxon>
        <taxon>Fungi</taxon>
        <taxon>Fungi incertae sedis</taxon>
        <taxon>Chytridiomycota</taxon>
        <taxon>Chytridiomycota incertae sedis</taxon>
        <taxon>Chytridiomycetes</taxon>
        <taxon>Synchytriales</taxon>
        <taxon>Synchytriaceae</taxon>
        <taxon>Synchytrium</taxon>
    </lineage>
</organism>
<dbReference type="OrthoDB" id="3089at2759"/>
<evidence type="ECO:0000256" key="6">
    <source>
        <dbReference type="ARBA" id="ARBA00022982"/>
    </source>
</evidence>
<dbReference type="GeneID" id="42004238"/>
<dbReference type="AlphaFoldDB" id="A0A507C3R0"/>
<dbReference type="PANTHER" id="PTHR12219:SF8">
    <property type="entry name" value="NADH DEHYDROGENASE [UBIQUINONE] IRON-SULFUR PROTEIN 4, MITOCHONDRIAL"/>
    <property type="match status" value="1"/>
</dbReference>
<comment type="function">
    <text evidence="9">Accessory subunit of the mitochondrial membrane respiratory chain NADH dehydrogenase (Complex I), that is believed not to be involved in catalysis. Complex I functions in the transfer of electrons from NADH to the respiratory chain. The immediate electron acceptor for the enzyme is believed to be ubiquinone.</text>
</comment>
<evidence type="ECO:0000313" key="11">
    <source>
        <dbReference type="Proteomes" id="UP000319731"/>
    </source>
</evidence>
<keyword evidence="5 9" id="KW-0809">Transit peptide</keyword>
<keyword evidence="6 9" id="KW-0249">Electron transport</keyword>
<evidence type="ECO:0000256" key="3">
    <source>
        <dbReference type="ARBA" id="ARBA00022660"/>
    </source>
</evidence>
<accession>A0A507C3R0</accession>
<dbReference type="STRING" id="1806994.A0A507C3R0"/>
<keyword evidence="11" id="KW-1185">Reference proteome</keyword>
<dbReference type="Proteomes" id="UP000319731">
    <property type="component" value="Unassembled WGS sequence"/>
</dbReference>
<keyword evidence="8 9" id="KW-0472">Membrane</keyword>
<evidence type="ECO:0000256" key="5">
    <source>
        <dbReference type="ARBA" id="ARBA00022946"/>
    </source>
</evidence>
<evidence type="ECO:0000256" key="4">
    <source>
        <dbReference type="ARBA" id="ARBA00022792"/>
    </source>
</evidence>
<dbReference type="Gene3D" id="3.30.160.190">
    <property type="entry name" value="atu1810 like domain"/>
    <property type="match status" value="1"/>
</dbReference>
<dbReference type="PANTHER" id="PTHR12219">
    <property type="entry name" value="NADH-UBIQUINONE OXIDOREDUCTASE"/>
    <property type="match status" value="1"/>
</dbReference>
<proteinExistence type="inferred from homology"/>